<dbReference type="Pfam" id="PF04397">
    <property type="entry name" value="LytTR"/>
    <property type="match status" value="1"/>
</dbReference>
<evidence type="ECO:0000259" key="1">
    <source>
        <dbReference type="PROSITE" id="PS50930"/>
    </source>
</evidence>
<dbReference type="STRING" id="441103.TRN7648_01033"/>
<keyword evidence="3" id="KW-1185">Reference proteome</keyword>
<dbReference type="Proteomes" id="UP000054935">
    <property type="component" value="Unassembled WGS sequence"/>
</dbReference>
<proteinExistence type="predicted"/>
<gene>
    <name evidence="2" type="ORF">TRN7648_01033</name>
</gene>
<accession>A0A0P1GMS6</accession>
<dbReference type="EMBL" id="CYSE01000002">
    <property type="protein sequence ID" value="CUH76623.1"/>
    <property type="molecule type" value="Genomic_DNA"/>
</dbReference>
<protein>
    <submittedName>
        <fullName evidence="2">Response regulator of the LytR/AlgR family protein</fullName>
    </submittedName>
</protein>
<organism evidence="2 3">
    <name type="scientific">Tropicibacter naphthalenivorans</name>
    <dbReference type="NCBI Taxonomy" id="441103"/>
    <lineage>
        <taxon>Bacteria</taxon>
        <taxon>Pseudomonadati</taxon>
        <taxon>Pseudomonadota</taxon>
        <taxon>Alphaproteobacteria</taxon>
        <taxon>Rhodobacterales</taxon>
        <taxon>Roseobacteraceae</taxon>
        <taxon>Tropicibacter</taxon>
    </lineage>
</organism>
<dbReference type="PROSITE" id="PS50930">
    <property type="entry name" value="HTH_LYTTR"/>
    <property type="match status" value="1"/>
</dbReference>
<dbReference type="SMART" id="SM00850">
    <property type="entry name" value="LytTR"/>
    <property type="match status" value="1"/>
</dbReference>
<feature type="domain" description="HTH LytTR-type" evidence="1">
    <location>
        <begin position="1"/>
        <end position="87"/>
    </location>
</feature>
<dbReference type="GO" id="GO:0003677">
    <property type="term" value="F:DNA binding"/>
    <property type="evidence" value="ECO:0007669"/>
    <property type="project" value="InterPro"/>
</dbReference>
<dbReference type="Gene3D" id="2.40.50.1020">
    <property type="entry name" value="LytTr DNA-binding domain"/>
    <property type="match status" value="1"/>
</dbReference>
<sequence length="89" mass="9824">MALSVEDHYVRITTTKGQELILMRLSDAVREVGDTPGAQVHRSHWVSYSQVTAARREGDRAILTLSDGQELPVSRANVAKIKEAGLLPR</sequence>
<dbReference type="InterPro" id="IPR007492">
    <property type="entry name" value="LytTR_DNA-bd_dom"/>
</dbReference>
<name>A0A0P1GMS6_9RHOB</name>
<reference evidence="2 3" key="1">
    <citation type="submission" date="2015-09" db="EMBL/GenBank/DDBJ databases">
        <authorList>
            <consortium name="Swine Surveillance"/>
        </authorList>
    </citation>
    <scope>NUCLEOTIDE SEQUENCE [LARGE SCALE GENOMIC DNA]</scope>
    <source>
        <strain evidence="2 3">CECT 7648</strain>
    </source>
</reference>
<evidence type="ECO:0000313" key="2">
    <source>
        <dbReference type="EMBL" id="CUH76623.1"/>
    </source>
</evidence>
<evidence type="ECO:0000313" key="3">
    <source>
        <dbReference type="Proteomes" id="UP000054935"/>
    </source>
</evidence>
<dbReference type="AlphaFoldDB" id="A0A0P1GMS6"/>